<feature type="compositionally biased region" description="Basic and acidic residues" evidence="10">
    <location>
        <begin position="496"/>
        <end position="525"/>
    </location>
</feature>
<feature type="compositionally biased region" description="Low complexity" evidence="10">
    <location>
        <begin position="1007"/>
        <end position="1017"/>
    </location>
</feature>
<feature type="region of interest" description="Disordered" evidence="10">
    <location>
        <begin position="41"/>
        <end position="193"/>
    </location>
</feature>
<dbReference type="RefSeq" id="XP_018006851.1">
    <property type="nucleotide sequence ID" value="XM_018151362.2"/>
</dbReference>
<evidence type="ECO:0000256" key="3">
    <source>
        <dbReference type="ARBA" id="ARBA00004496"/>
    </source>
</evidence>
<dbReference type="GO" id="GO:0003714">
    <property type="term" value="F:transcription corepressor activity"/>
    <property type="evidence" value="ECO:0007669"/>
    <property type="project" value="TreeGrafter"/>
</dbReference>
<dbReference type="InterPro" id="IPR038298">
    <property type="entry name" value="Daxx_N_sf"/>
</dbReference>
<dbReference type="GO" id="GO:0005694">
    <property type="term" value="C:chromosome"/>
    <property type="evidence" value="ECO:0007669"/>
    <property type="project" value="UniProtKB-SubCell"/>
</dbReference>
<dbReference type="Pfam" id="PF20920">
    <property type="entry name" value="DAXX_hist_bd"/>
    <property type="match status" value="1"/>
</dbReference>
<feature type="region of interest" description="Disordered" evidence="10">
    <location>
        <begin position="692"/>
        <end position="720"/>
    </location>
</feature>
<feature type="compositionally biased region" description="Acidic residues" evidence="10">
    <location>
        <begin position="598"/>
        <end position="610"/>
    </location>
</feature>
<dbReference type="GO" id="GO:0016605">
    <property type="term" value="C:PML body"/>
    <property type="evidence" value="ECO:0007669"/>
    <property type="project" value="TreeGrafter"/>
</dbReference>
<dbReference type="GO" id="GO:0042393">
    <property type="term" value="F:histone binding"/>
    <property type="evidence" value="ECO:0007669"/>
    <property type="project" value="InterPro"/>
</dbReference>
<keyword evidence="8" id="KW-0143">Chaperone</keyword>
<comment type="subcellular location">
    <subcellularLocation>
        <location evidence="2">Chromosome</location>
    </subcellularLocation>
    <subcellularLocation>
        <location evidence="3">Cytoplasm</location>
    </subcellularLocation>
    <subcellularLocation>
        <location evidence="1">Nucleus</location>
    </subcellularLocation>
</comment>
<evidence type="ECO:0000256" key="6">
    <source>
        <dbReference type="ARBA" id="ARBA00022703"/>
    </source>
</evidence>
<evidence type="ECO:0000256" key="4">
    <source>
        <dbReference type="ARBA" id="ARBA00022454"/>
    </source>
</evidence>
<keyword evidence="9" id="KW-0539">Nucleus</keyword>
<feature type="compositionally biased region" description="Polar residues" evidence="10">
    <location>
        <begin position="871"/>
        <end position="886"/>
    </location>
</feature>
<proteinExistence type="predicted"/>
<dbReference type="OMA" id="NTKMPSE"/>
<feature type="compositionally biased region" description="Polar residues" evidence="10">
    <location>
        <begin position="91"/>
        <end position="100"/>
    </location>
</feature>
<feature type="compositionally biased region" description="Basic and acidic residues" evidence="10">
    <location>
        <begin position="992"/>
        <end position="1006"/>
    </location>
</feature>
<feature type="region of interest" description="Disordered" evidence="10">
    <location>
        <begin position="1"/>
        <end position="25"/>
    </location>
</feature>
<gene>
    <name evidence="13" type="primary">LOC108664698</name>
</gene>
<evidence type="ECO:0000256" key="5">
    <source>
        <dbReference type="ARBA" id="ARBA00022490"/>
    </source>
</evidence>
<evidence type="ECO:0000313" key="12">
    <source>
        <dbReference type="Proteomes" id="UP000694843"/>
    </source>
</evidence>
<evidence type="ECO:0000313" key="13">
    <source>
        <dbReference type="RefSeq" id="XP_018006851.1"/>
    </source>
</evidence>
<evidence type="ECO:0000259" key="11">
    <source>
        <dbReference type="Pfam" id="PF20920"/>
    </source>
</evidence>
<feature type="region of interest" description="Disordered" evidence="10">
    <location>
        <begin position="767"/>
        <end position="838"/>
    </location>
</feature>
<feature type="region of interest" description="Disordered" evidence="10">
    <location>
        <begin position="276"/>
        <end position="302"/>
    </location>
</feature>
<feature type="compositionally biased region" description="Acidic residues" evidence="10">
    <location>
        <begin position="567"/>
        <end position="581"/>
    </location>
</feature>
<dbReference type="KEGG" id="hazt:108664698"/>
<feature type="compositionally biased region" description="Acidic residues" evidence="10">
    <location>
        <begin position="617"/>
        <end position="632"/>
    </location>
</feature>
<evidence type="ECO:0000256" key="7">
    <source>
        <dbReference type="ARBA" id="ARBA00023054"/>
    </source>
</evidence>
<dbReference type="CDD" id="cd13150">
    <property type="entry name" value="DAXX_histone_binding"/>
    <property type="match status" value="1"/>
</dbReference>
<dbReference type="PANTHER" id="PTHR12766">
    <property type="entry name" value="DEATH DOMAIN-ASSOCIATED PROTEIN 6 DAXX"/>
    <property type="match status" value="1"/>
</dbReference>
<dbReference type="GO" id="GO:0006915">
    <property type="term" value="P:apoptotic process"/>
    <property type="evidence" value="ECO:0007669"/>
    <property type="project" value="UniProtKB-KW"/>
</dbReference>
<feature type="compositionally biased region" description="Basic and acidic residues" evidence="10">
    <location>
        <begin position="1088"/>
        <end position="1102"/>
    </location>
</feature>
<dbReference type="Gene3D" id="1.10.8.810">
    <property type="entry name" value="Daxx helical bundle domain"/>
    <property type="match status" value="1"/>
</dbReference>
<evidence type="ECO:0000256" key="9">
    <source>
        <dbReference type="ARBA" id="ARBA00023242"/>
    </source>
</evidence>
<evidence type="ECO:0000256" key="8">
    <source>
        <dbReference type="ARBA" id="ARBA00023186"/>
    </source>
</evidence>
<feature type="region of interest" description="Disordered" evidence="10">
    <location>
        <begin position="1080"/>
        <end position="1102"/>
    </location>
</feature>
<dbReference type="AlphaFoldDB" id="A0A8B7MZ70"/>
<dbReference type="InterPro" id="IPR046426">
    <property type="entry name" value="DAXX_histone-bd_sf"/>
</dbReference>
<dbReference type="InterPro" id="IPR046378">
    <property type="entry name" value="DAXX_histone-bd"/>
</dbReference>
<feature type="compositionally biased region" description="Low complexity" evidence="10">
    <location>
        <begin position="50"/>
        <end position="71"/>
    </location>
</feature>
<dbReference type="GO" id="GO:0003713">
    <property type="term" value="F:transcription coactivator activity"/>
    <property type="evidence" value="ECO:0007669"/>
    <property type="project" value="TreeGrafter"/>
</dbReference>
<protein>
    <submittedName>
        <fullName evidence="13">Uncharacterized protein DDB_G0283697</fullName>
    </submittedName>
</protein>
<feature type="compositionally biased region" description="Polar residues" evidence="10">
    <location>
        <begin position="807"/>
        <end position="819"/>
    </location>
</feature>
<feature type="compositionally biased region" description="Acidic residues" evidence="10">
    <location>
        <begin position="1"/>
        <end position="16"/>
    </location>
</feature>
<organism evidence="12 13">
    <name type="scientific">Hyalella azteca</name>
    <name type="common">Amphipod</name>
    <dbReference type="NCBI Taxonomy" id="294128"/>
    <lineage>
        <taxon>Eukaryota</taxon>
        <taxon>Metazoa</taxon>
        <taxon>Ecdysozoa</taxon>
        <taxon>Arthropoda</taxon>
        <taxon>Crustacea</taxon>
        <taxon>Multicrustacea</taxon>
        <taxon>Malacostraca</taxon>
        <taxon>Eumalacostraca</taxon>
        <taxon>Peracarida</taxon>
        <taxon>Amphipoda</taxon>
        <taxon>Senticaudata</taxon>
        <taxon>Talitrida</taxon>
        <taxon>Talitroidea</taxon>
        <taxon>Hyalellidae</taxon>
        <taxon>Hyalella</taxon>
    </lineage>
</organism>
<evidence type="ECO:0000256" key="1">
    <source>
        <dbReference type="ARBA" id="ARBA00004123"/>
    </source>
</evidence>
<feature type="compositionally biased region" description="Polar residues" evidence="10">
    <location>
        <begin position="557"/>
        <end position="566"/>
    </location>
</feature>
<keyword evidence="4" id="KW-0158">Chromosome</keyword>
<feature type="compositionally biased region" description="Low complexity" evidence="10">
    <location>
        <begin position="893"/>
        <end position="913"/>
    </location>
</feature>
<dbReference type="Gene3D" id="1.20.58.2170">
    <property type="match status" value="1"/>
</dbReference>
<name>A0A8B7MZ70_HYAAZ</name>
<dbReference type="GeneID" id="108664698"/>
<evidence type="ECO:0000256" key="10">
    <source>
        <dbReference type="SAM" id="MobiDB-lite"/>
    </source>
</evidence>
<sequence length="1146" mass="127332">MADEVVDIGSSEDEIDNIFGSNRSKSEEDIQVVACTSKTSFGTSHQLPWSSSYNDSSSPGSSKSSMNNGSNLKVNRILPPSSSRQEIKSIIRNSTQSSIGQFLVQETVDERRKRILEAPCQDEPRHKKLKTSQSEGSKKPDDISVLPVSGDSDLGPECNTSKKKNHIEDLPSPVNNSDVSNAPQKSDDESHQIKDSVSKFIEKWESVKGAKDKSDKKIEEKIWRYFYLAHTSFTHSKLFRRNIETAMNRINSDNVYVLIKDLLDCLKSYKDVPYQEPSRDNNVTTEASCEPPRPLTEEEAKTEKKLRKIEKTMAKIAEQIKVLDEAEVDLDDEDNSAYLVQERLKAQFMKLDDYYCRLAGCSRSTGRPLEKRFRYQGSRYPEINQRISAWINKHREFPDYLDVLNLVKKVTNESALPLRPETVRVQAQEIFRDVGKMLKERRENDDLYSIYSYCDSDAPDPATQNPELAAILDENAVVASNKLSKVFQEFVDKETEMREVSDLKADSKKTSTDDETTGHESRLDGDEAINEEAPTSLQKFSDTNKQDNEGRRDSGSQRKGVSSSDQPENDAFDTVNDDDSESPFSPIVQQELVFDDGGQNDDDDESDDNEENHMNVEEDDDDDDDDEEDDVDSLSLPDIEHQSDDDSSSNEAPSMKEHRVENALQQRQNKSIEIPVVVSEMLNDRVEKMGDAASLKSMNAASTLDLVDSRSDDKLEPSFRKSRAENSLLLESPDIIPDTELDNVTEGMFISANAGRKTCESNALEATTCGRRSDTPIEHTSPSQKSNSARNKLISPKSMQRLKQKNESLTDVTDENYISEQEDSGSLHPTKGQNDAGMTVVNNYRSSSDVVEEVSSNQEVEVIESTVHGPNRTQDASINKESTSPNKLRLTKKPGPLSKNSSSSSSVPKGPVPRIKTAKLSRLGVTKGQASPASSSSSIDCIDTNIEESVVDASINSANGIMYNSNGVHCSKSFEISTENCLNTDTPSSLGKTKDSNRSDEFKDKSNLSSMNSSSTSRSLSCALSKTKDVGEPAAIEVLDSAVKNGNHNENFDVDCQSLSPQPEELSSEEDVLLATSQHFGDTDDDYNDVHGLPDARFDSASHKSLEVLVKEEAADGRRRRADPVLLVPNGRYQQRAASPELVELD</sequence>
<feature type="region of interest" description="Disordered" evidence="10">
    <location>
        <begin position="984"/>
        <end position="1017"/>
    </location>
</feature>
<evidence type="ECO:0000256" key="2">
    <source>
        <dbReference type="ARBA" id="ARBA00004286"/>
    </source>
</evidence>
<feature type="region of interest" description="Disordered" evidence="10">
    <location>
        <begin position="853"/>
        <end position="939"/>
    </location>
</feature>
<feature type="compositionally biased region" description="Polar residues" evidence="10">
    <location>
        <begin position="173"/>
        <end position="184"/>
    </location>
</feature>
<feature type="compositionally biased region" description="Low complexity" evidence="10">
    <location>
        <begin position="853"/>
        <end position="865"/>
    </location>
</feature>
<keyword evidence="12" id="KW-1185">Reference proteome</keyword>
<accession>A0A8B7MZ70</accession>
<keyword evidence="5" id="KW-0963">Cytoplasm</keyword>
<keyword evidence="6" id="KW-0053">Apoptosis</keyword>
<feature type="compositionally biased region" description="Polar residues" evidence="10">
    <location>
        <begin position="778"/>
        <end position="790"/>
    </location>
</feature>
<dbReference type="GO" id="GO:0005737">
    <property type="term" value="C:cytoplasm"/>
    <property type="evidence" value="ECO:0007669"/>
    <property type="project" value="UniProtKB-SubCell"/>
</dbReference>
<dbReference type="PANTHER" id="PTHR12766:SF7">
    <property type="entry name" value="DEATH DOMAIN-ASSOCIATED PROTEIN 6"/>
    <property type="match status" value="1"/>
</dbReference>
<feature type="compositionally biased region" description="Basic and acidic residues" evidence="10">
    <location>
        <begin position="707"/>
        <end position="720"/>
    </location>
</feature>
<feature type="domain" description="Daxx histone-binding" evidence="11">
    <location>
        <begin position="410"/>
        <end position="491"/>
    </location>
</feature>
<dbReference type="OrthoDB" id="7492809at2759"/>
<reference evidence="13" key="1">
    <citation type="submission" date="2025-08" db="UniProtKB">
        <authorList>
            <consortium name="RefSeq"/>
        </authorList>
    </citation>
    <scope>IDENTIFICATION</scope>
    <source>
        <tissue evidence="13">Whole organism</tissue>
    </source>
</reference>
<dbReference type="Proteomes" id="UP000694843">
    <property type="component" value="Unplaced"/>
</dbReference>
<feature type="region of interest" description="Disordered" evidence="10">
    <location>
        <begin position="496"/>
        <end position="673"/>
    </location>
</feature>
<dbReference type="GO" id="GO:0050681">
    <property type="term" value="F:nuclear androgen receptor binding"/>
    <property type="evidence" value="ECO:0007669"/>
    <property type="project" value="TreeGrafter"/>
</dbReference>
<keyword evidence="7" id="KW-0175">Coiled coil</keyword>
<feature type="compositionally biased region" description="Basic and acidic residues" evidence="10">
    <location>
        <begin position="542"/>
        <end position="556"/>
    </location>
</feature>